<evidence type="ECO:0000256" key="1">
    <source>
        <dbReference type="ARBA" id="ARBA00003237"/>
    </source>
</evidence>
<gene>
    <name evidence="12" type="primary">nadC</name>
    <name evidence="12" type="ORF">NUZ5A_50550</name>
</gene>
<dbReference type="GO" id="GO:0005737">
    <property type="term" value="C:cytoplasm"/>
    <property type="evidence" value="ECO:0007669"/>
    <property type="project" value="TreeGrafter"/>
</dbReference>
<name>A0A812EXA0_9ARCH</name>
<dbReference type="Pfam" id="PF02749">
    <property type="entry name" value="QRPTase_N"/>
    <property type="match status" value="1"/>
</dbReference>
<dbReference type="PIRSF" id="PIRSF006250">
    <property type="entry name" value="NadC_ModD"/>
    <property type="match status" value="1"/>
</dbReference>
<evidence type="ECO:0000256" key="6">
    <source>
        <dbReference type="ARBA" id="ARBA00022676"/>
    </source>
</evidence>
<dbReference type="EC" id="2.4.2.19" evidence="9"/>
<dbReference type="InterPro" id="IPR027277">
    <property type="entry name" value="NadC/ModD"/>
</dbReference>
<dbReference type="Gene3D" id="3.20.20.70">
    <property type="entry name" value="Aldolase class I"/>
    <property type="match status" value="1"/>
</dbReference>
<comment type="pathway">
    <text evidence="2 9">Cofactor biosynthesis; NAD(+) biosynthesis; nicotinate D-ribonucleotide from quinolinate: step 1/1.</text>
</comment>
<dbReference type="InterPro" id="IPR036068">
    <property type="entry name" value="Nicotinate_pribotase-like_C"/>
</dbReference>
<dbReference type="GO" id="GO:0009435">
    <property type="term" value="P:NAD+ biosynthetic process"/>
    <property type="evidence" value="ECO:0007669"/>
    <property type="project" value="UniProtKB-UniPathway"/>
</dbReference>
<evidence type="ECO:0000256" key="2">
    <source>
        <dbReference type="ARBA" id="ARBA00004893"/>
    </source>
</evidence>
<reference evidence="12" key="1">
    <citation type="submission" date="2021-02" db="EMBL/GenBank/DDBJ databases">
        <authorList>
            <person name="Han P."/>
        </authorList>
    </citation>
    <scope>NUCLEOTIDE SEQUENCE</scope>
    <source>
        <strain evidence="12">Candidatus Nitrosotenuis uzonensis 5A</strain>
    </source>
</reference>
<evidence type="ECO:0000256" key="9">
    <source>
        <dbReference type="PIRNR" id="PIRNR006250"/>
    </source>
</evidence>
<keyword evidence="5 9" id="KW-0662">Pyridine nucleotide biosynthesis</keyword>
<dbReference type="GO" id="GO:0034213">
    <property type="term" value="P:quinolinate catabolic process"/>
    <property type="evidence" value="ECO:0007669"/>
    <property type="project" value="TreeGrafter"/>
</dbReference>
<feature type="domain" description="Quinolinate phosphoribosyl transferase C-terminal" evidence="10">
    <location>
        <begin position="132"/>
        <end position="299"/>
    </location>
</feature>
<evidence type="ECO:0000256" key="7">
    <source>
        <dbReference type="ARBA" id="ARBA00022679"/>
    </source>
</evidence>
<comment type="function">
    <text evidence="1 9">Involved in the catabolism of quinolinic acid (QA).</text>
</comment>
<dbReference type="InterPro" id="IPR004393">
    <property type="entry name" value="NadC"/>
</dbReference>
<comment type="catalytic activity">
    <reaction evidence="8 9">
        <text>nicotinate beta-D-ribonucleotide + CO2 + diphosphate = quinolinate + 5-phospho-alpha-D-ribose 1-diphosphate + 2 H(+)</text>
        <dbReference type="Rhea" id="RHEA:12733"/>
        <dbReference type="ChEBI" id="CHEBI:15378"/>
        <dbReference type="ChEBI" id="CHEBI:16526"/>
        <dbReference type="ChEBI" id="CHEBI:29959"/>
        <dbReference type="ChEBI" id="CHEBI:33019"/>
        <dbReference type="ChEBI" id="CHEBI:57502"/>
        <dbReference type="ChEBI" id="CHEBI:58017"/>
        <dbReference type="EC" id="2.4.2.19"/>
    </reaction>
</comment>
<evidence type="ECO:0000313" key="12">
    <source>
        <dbReference type="EMBL" id="CAE6496520.1"/>
    </source>
</evidence>
<dbReference type="UniPathway" id="UPA00253">
    <property type="reaction ID" value="UER00331"/>
</dbReference>
<evidence type="ECO:0000259" key="11">
    <source>
        <dbReference type="Pfam" id="PF02749"/>
    </source>
</evidence>
<proteinExistence type="inferred from homology"/>
<dbReference type="InterPro" id="IPR013785">
    <property type="entry name" value="Aldolase_TIM"/>
</dbReference>
<dbReference type="FunFam" id="3.20.20.70:FF:000030">
    <property type="entry name" value="Nicotinate-nucleotide pyrophosphorylase, carboxylating"/>
    <property type="match status" value="1"/>
</dbReference>
<accession>A0A812EXA0</accession>
<comment type="subunit">
    <text evidence="4 9">Hexamer formed by 3 homodimers.</text>
</comment>
<keyword evidence="6 9" id="KW-0328">Glycosyltransferase</keyword>
<evidence type="ECO:0000256" key="8">
    <source>
        <dbReference type="ARBA" id="ARBA00047445"/>
    </source>
</evidence>
<evidence type="ECO:0000256" key="5">
    <source>
        <dbReference type="ARBA" id="ARBA00022642"/>
    </source>
</evidence>
<dbReference type="SUPFAM" id="SSF51690">
    <property type="entry name" value="Nicotinate/Quinolinate PRTase C-terminal domain-like"/>
    <property type="match status" value="1"/>
</dbReference>
<protein>
    <recommendedName>
        <fullName evidence="9">Nicotinate-nucleotide pyrophosphorylase [carboxylating]</fullName>
        <ecNumber evidence="9">2.4.2.19</ecNumber>
    </recommendedName>
    <alternativeName>
        <fullName evidence="9">Quinolinate phosphoribosyltransferase [decarboxylating]</fullName>
    </alternativeName>
</protein>
<feature type="domain" description="Quinolinate phosphoribosyl transferase N-terminal" evidence="11">
    <location>
        <begin position="49"/>
        <end position="130"/>
    </location>
</feature>
<keyword evidence="7 9" id="KW-0808">Transferase</keyword>
<dbReference type="InterPro" id="IPR002638">
    <property type="entry name" value="Quinolinate_PRibosylTrfase_C"/>
</dbReference>
<comment type="similarity">
    <text evidence="3 9">Belongs to the NadC/ModD family.</text>
</comment>
<dbReference type="InterPro" id="IPR037128">
    <property type="entry name" value="Quinolinate_PRibosylTase_N_sf"/>
</dbReference>
<dbReference type="FunFam" id="3.90.1170.20:FF:000001">
    <property type="entry name" value="Nicotinate-nucleotide diphosphorylase (Carboxylating)"/>
    <property type="match status" value="1"/>
</dbReference>
<dbReference type="Gene3D" id="3.90.1170.20">
    <property type="entry name" value="Quinolinate phosphoribosyl transferase, N-terminal domain"/>
    <property type="match status" value="1"/>
</dbReference>
<dbReference type="GO" id="GO:0004514">
    <property type="term" value="F:nicotinate-nucleotide diphosphorylase (carboxylating) activity"/>
    <property type="evidence" value="ECO:0007669"/>
    <property type="project" value="UniProtKB-EC"/>
</dbReference>
<dbReference type="Proteomes" id="UP000655759">
    <property type="component" value="Unassembled WGS sequence"/>
</dbReference>
<evidence type="ECO:0000256" key="4">
    <source>
        <dbReference type="ARBA" id="ARBA00011218"/>
    </source>
</evidence>
<dbReference type="SUPFAM" id="SSF54675">
    <property type="entry name" value="Nicotinate/Quinolinate PRTase N-terminal domain-like"/>
    <property type="match status" value="1"/>
</dbReference>
<dbReference type="Pfam" id="PF01729">
    <property type="entry name" value="QRPTase_C"/>
    <property type="match status" value="1"/>
</dbReference>
<evidence type="ECO:0000256" key="3">
    <source>
        <dbReference type="ARBA" id="ARBA00009400"/>
    </source>
</evidence>
<dbReference type="CDD" id="cd01572">
    <property type="entry name" value="QPRTase"/>
    <property type="match status" value="1"/>
</dbReference>
<comment type="caution">
    <text evidence="12">The sequence shown here is derived from an EMBL/GenBank/DDBJ whole genome shotgun (WGS) entry which is preliminary data.</text>
</comment>
<dbReference type="InterPro" id="IPR022412">
    <property type="entry name" value="Quinolinate_PRibosylTrfase_N"/>
</dbReference>
<organism evidence="12 13">
    <name type="scientific">Candidatus Nitrosotenuis uzonensis</name>
    <dbReference type="NCBI Taxonomy" id="1407055"/>
    <lineage>
        <taxon>Archaea</taxon>
        <taxon>Nitrososphaerota</taxon>
        <taxon>Candidatus Nitrosotenuis</taxon>
    </lineage>
</organism>
<dbReference type="PANTHER" id="PTHR32179">
    <property type="entry name" value="NICOTINATE-NUCLEOTIDE PYROPHOSPHORYLASE [CARBOXYLATING]"/>
    <property type="match status" value="1"/>
</dbReference>
<dbReference type="AlphaFoldDB" id="A0A812EXA0"/>
<dbReference type="PANTHER" id="PTHR32179:SF3">
    <property type="entry name" value="NICOTINATE-NUCLEOTIDE PYROPHOSPHORYLASE [CARBOXYLATING]"/>
    <property type="match status" value="1"/>
</dbReference>
<evidence type="ECO:0000313" key="13">
    <source>
        <dbReference type="Proteomes" id="UP000655759"/>
    </source>
</evidence>
<dbReference type="EMBL" id="CAJNAQ010000005">
    <property type="protein sequence ID" value="CAE6496520.1"/>
    <property type="molecule type" value="Genomic_DNA"/>
</dbReference>
<dbReference type="NCBIfam" id="TIGR00078">
    <property type="entry name" value="nadC"/>
    <property type="match status" value="1"/>
</dbReference>
<sequence>MGQYGSKDKLCFGFIFVENLSTHEWNYAMAFNVRAELARFLREDNVQNDITSSLITNKIIGARIVSREQGVIAGIRFTSMLFAMNGCRSKILKKDGSTIHKNQTVLIVTGPARKILSCERTALNLLSRMSGIATTTNQLARMIKNTNARLYSTRKTAPGLRYFDKEAVEMGGGKKHRVTLADMIMIKDNHIAAEGSLEILIQRARKKDKIFEVEVETEKDAILAAKMGASIIMLDNFTVTKIRKTIASLDRLGLRDKVKIEASGGISSANIVAYAKSGVDMISMGSITNSVKAIDFSLEV</sequence>
<evidence type="ECO:0000259" key="10">
    <source>
        <dbReference type="Pfam" id="PF01729"/>
    </source>
</evidence>